<keyword evidence="1" id="KW-0812">Transmembrane</keyword>
<gene>
    <name evidence="2" type="ORF">EIP75_05250</name>
</gene>
<evidence type="ECO:0000256" key="1">
    <source>
        <dbReference type="SAM" id="Phobius"/>
    </source>
</evidence>
<dbReference type="RefSeq" id="WP_125242172.1">
    <property type="nucleotide sequence ID" value="NZ_RSED01000003.1"/>
</dbReference>
<sequence length="509" mass="55580">MTRAPRPQGSTPPARPAWRGIGVLCLLAIALGCAWMAWQTHGRRAQAPGLTALAALPDGAVWLAINQELWHLDAQGRLKSRQPIRETGLSAAPLRLAAPDQRSLYALVPKAREVAVLDASTARLQRRIALQWPSDLPQDSGAIDLAVAPDGRIALAHAAAQAVLLFDAQGRLLARSASKALAQPTSVWWDDDDLWVADASQHQLLRLSGSSLATRQTIQLSAKVATRHTVRGVHHPRAGIDIHAPVATLIRLEPGSRTGLVTYEWADGMEIGQDAGPQGQPRDLAWIGETLLVLENFELRLLRFDVDRRALGDFGDMAVQRWLEQGFKDRERLRRMQWAWAGGGALSLLLMLGLASTLLRSRPAHQPEEAANARALRWLDENPAWQAVQLEQEHVRETIELQGAEGGLWLVLSNRRLVAFRVEGQQTLPRGAWHRTDVSSVELTAGKTPGQWRLGARSPACRLRIRLNDGTVLQGGAQSRETAERMAAVLRLGMPPAASPVSTEPSAAP</sequence>
<comment type="caution">
    <text evidence="2">The sequence shown here is derived from an EMBL/GenBank/DDBJ whole genome shotgun (WGS) entry which is preliminary data.</text>
</comment>
<accession>A0A3R8TVC9</accession>
<keyword evidence="1" id="KW-1133">Transmembrane helix</keyword>
<evidence type="ECO:0000313" key="3">
    <source>
        <dbReference type="Proteomes" id="UP000269265"/>
    </source>
</evidence>
<dbReference type="PROSITE" id="PS51257">
    <property type="entry name" value="PROKAR_LIPOPROTEIN"/>
    <property type="match status" value="1"/>
</dbReference>
<protein>
    <submittedName>
        <fullName evidence="2">Uncharacterized protein</fullName>
    </submittedName>
</protein>
<dbReference type="Gene3D" id="2.130.10.10">
    <property type="entry name" value="YVTN repeat-like/Quinoprotein amine dehydrogenase"/>
    <property type="match status" value="1"/>
</dbReference>
<organism evidence="2 3">
    <name type="scientific">Aquabacterium soli</name>
    <dbReference type="NCBI Taxonomy" id="2493092"/>
    <lineage>
        <taxon>Bacteria</taxon>
        <taxon>Pseudomonadati</taxon>
        <taxon>Pseudomonadota</taxon>
        <taxon>Betaproteobacteria</taxon>
        <taxon>Burkholderiales</taxon>
        <taxon>Aquabacterium</taxon>
    </lineage>
</organism>
<proteinExistence type="predicted"/>
<dbReference type="EMBL" id="RSED01000003">
    <property type="protein sequence ID" value="RRS05605.1"/>
    <property type="molecule type" value="Genomic_DNA"/>
</dbReference>
<name>A0A3R8TVC9_9BURK</name>
<reference evidence="2 3" key="1">
    <citation type="submission" date="2018-12" db="EMBL/GenBank/DDBJ databases">
        <title>The whole draft genome of Aquabacterium sp. SJQ9.</title>
        <authorList>
            <person name="Sun L."/>
            <person name="Gao X."/>
            <person name="Chen W."/>
            <person name="Huang K."/>
        </authorList>
    </citation>
    <scope>NUCLEOTIDE SEQUENCE [LARGE SCALE GENOMIC DNA]</scope>
    <source>
        <strain evidence="2 3">SJQ9</strain>
    </source>
</reference>
<keyword evidence="3" id="KW-1185">Reference proteome</keyword>
<evidence type="ECO:0000313" key="2">
    <source>
        <dbReference type="EMBL" id="RRS05605.1"/>
    </source>
</evidence>
<feature type="transmembrane region" description="Helical" evidence="1">
    <location>
        <begin position="338"/>
        <end position="359"/>
    </location>
</feature>
<dbReference type="Proteomes" id="UP000269265">
    <property type="component" value="Unassembled WGS sequence"/>
</dbReference>
<dbReference type="AlphaFoldDB" id="A0A3R8TVC9"/>
<dbReference type="OrthoDB" id="9152389at2"/>
<dbReference type="InterPro" id="IPR015943">
    <property type="entry name" value="WD40/YVTN_repeat-like_dom_sf"/>
</dbReference>
<feature type="transmembrane region" description="Helical" evidence="1">
    <location>
        <begin position="20"/>
        <end position="38"/>
    </location>
</feature>
<dbReference type="SUPFAM" id="SSF101898">
    <property type="entry name" value="NHL repeat"/>
    <property type="match status" value="1"/>
</dbReference>
<keyword evidence="1" id="KW-0472">Membrane</keyword>